<accession>A0ACC1C7K2</accession>
<proteinExistence type="predicted"/>
<dbReference type="Proteomes" id="UP001164250">
    <property type="component" value="Chromosome 1"/>
</dbReference>
<keyword evidence="2" id="KW-1185">Reference proteome</keyword>
<sequence>MPISMEYLPPEVVVNILSRLPVTSLLHCKLVCRAWRSLSKDPHLVSMRFSCVGENDPSLILHCDYPIQNQLYSLDLSAHDEDNLRLLKSIEFPIREVAFRFGFGSHPITKEYKVLKIVYHRTKPRTVRNPDQIYRPESQVQIFTLGSPAWRSLGKIPYVLYEISSQVLVSGRLHWQTWPQRIGPDRSLISFDLADEQFRVVPKPTC</sequence>
<dbReference type="EMBL" id="CM047897">
    <property type="protein sequence ID" value="KAJ0111492.1"/>
    <property type="molecule type" value="Genomic_DNA"/>
</dbReference>
<evidence type="ECO:0000313" key="1">
    <source>
        <dbReference type="EMBL" id="KAJ0111492.1"/>
    </source>
</evidence>
<comment type="caution">
    <text evidence="1">The sequence shown here is derived from an EMBL/GenBank/DDBJ whole genome shotgun (WGS) entry which is preliminary data.</text>
</comment>
<name>A0ACC1C7K2_9ROSI</name>
<gene>
    <name evidence="1" type="ORF">Patl1_01885</name>
</gene>
<protein>
    <submittedName>
        <fullName evidence="1">Uncharacterized protein</fullName>
    </submittedName>
</protein>
<organism evidence="1 2">
    <name type="scientific">Pistacia atlantica</name>
    <dbReference type="NCBI Taxonomy" id="434234"/>
    <lineage>
        <taxon>Eukaryota</taxon>
        <taxon>Viridiplantae</taxon>
        <taxon>Streptophyta</taxon>
        <taxon>Embryophyta</taxon>
        <taxon>Tracheophyta</taxon>
        <taxon>Spermatophyta</taxon>
        <taxon>Magnoliopsida</taxon>
        <taxon>eudicotyledons</taxon>
        <taxon>Gunneridae</taxon>
        <taxon>Pentapetalae</taxon>
        <taxon>rosids</taxon>
        <taxon>malvids</taxon>
        <taxon>Sapindales</taxon>
        <taxon>Anacardiaceae</taxon>
        <taxon>Pistacia</taxon>
    </lineage>
</organism>
<reference evidence="2" key="1">
    <citation type="journal article" date="2023" name="G3 (Bethesda)">
        <title>Genome assembly and association tests identify interacting loci associated with vigor, precocity, and sex in interspecific pistachio rootstocks.</title>
        <authorList>
            <person name="Palmer W."/>
            <person name="Jacygrad E."/>
            <person name="Sagayaradj S."/>
            <person name="Cavanaugh K."/>
            <person name="Han R."/>
            <person name="Bertier L."/>
            <person name="Beede B."/>
            <person name="Kafkas S."/>
            <person name="Golino D."/>
            <person name="Preece J."/>
            <person name="Michelmore R."/>
        </authorList>
    </citation>
    <scope>NUCLEOTIDE SEQUENCE [LARGE SCALE GENOMIC DNA]</scope>
</reference>
<evidence type="ECO:0000313" key="2">
    <source>
        <dbReference type="Proteomes" id="UP001164250"/>
    </source>
</evidence>